<organism evidence="1 2">
    <name type="scientific">Caerostris extrusa</name>
    <name type="common">Bark spider</name>
    <name type="synonym">Caerostris bankana</name>
    <dbReference type="NCBI Taxonomy" id="172846"/>
    <lineage>
        <taxon>Eukaryota</taxon>
        <taxon>Metazoa</taxon>
        <taxon>Ecdysozoa</taxon>
        <taxon>Arthropoda</taxon>
        <taxon>Chelicerata</taxon>
        <taxon>Arachnida</taxon>
        <taxon>Araneae</taxon>
        <taxon>Araneomorphae</taxon>
        <taxon>Entelegynae</taxon>
        <taxon>Araneoidea</taxon>
        <taxon>Araneidae</taxon>
        <taxon>Caerostris</taxon>
    </lineage>
</organism>
<comment type="caution">
    <text evidence="1">The sequence shown here is derived from an EMBL/GenBank/DDBJ whole genome shotgun (WGS) entry which is preliminary data.</text>
</comment>
<protein>
    <submittedName>
        <fullName evidence="1">Uncharacterized protein</fullName>
    </submittedName>
</protein>
<evidence type="ECO:0000313" key="2">
    <source>
        <dbReference type="Proteomes" id="UP001054945"/>
    </source>
</evidence>
<name>A0AAV4S1H4_CAEEX</name>
<evidence type="ECO:0000313" key="1">
    <source>
        <dbReference type="EMBL" id="GIY26426.1"/>
    </source>
</evidence>
<reference evidence="1 2" key="1">
    <citation type="submission" date="2021-06" db="EMBL/GenBank/DDBJ databases">
        <title>Caerostris extrusa draft genome.</title>
        <authorList>
            <person name="Kono N."/>
            <person name="Arakawa K."/>
        </authorList>
    </citation>
    <scope>NUCLEOTIDE SEQUENCE [LARGE SCALE GENOMIC DNA]</scope>
</reference>
<dbReference type="AlphaFoldDB" id="A0AAV4S1H4"/>
<dbReference type="Proteomes" id="UP001054945">
    <property type="component" value="Unassembled WGS sequence"/>
</dbReference>
<dbReference type="EMBL" id="BPLR01008682">
    <property type="protein sequence ID" value="GIY26426.1"/>
    <property type="molecule type" value="Genomic_DNA"/>
</dbReference>
<accession>A0AAV4S1H4</accession>
<keyword evidence="2" id="KW-1185">Reference proteome</keyword>
<gene>
    <name evidence="1" type="ORF">CEXT_807161</name>
</gene>
<proteinExistence type="predicted"/>
<sequence>MLQLPQLLSSLLSNHNRHDFSSLQHLKSIARWKTHQSFGELACLSHQHFSLGAGDRFIWSDSFFFPVVTFGFQCLLEVHNST</sequence>